<organism evidence="2 3">
    <name type="scientific">Actinophytocola algeriensis</name>
    <dbReference type="NCBI Taxonomy" id="1768010"/>
    <lineage>
        <taxon>Bacteria</taxon>
        <taxon>Bacillati</taxon>
        <taxon>Actinomycetota</taxon>
        <taxon>Actinomycetes</taxon>
        <taxon>Pseudonocardiales</taxon>
        <taxon>Pseudonocardiaceae</taxon>
    </lineage>
</organism>
<dbReference type="InterPro" id="IPR001242">
    <property type="entry name" value="Condensation_dom"/>
</dbReference>
<sequence>MSDEQELPPGEVVDRITVPFAGSGAGEADLTWGQIGLWQSIEASGKSKAVFHIAEVEQETTVDDVAGMLRFMVSRHQSLRTRLVLREGRPPRQRCSASGAVTLTVVDAGADDPAAVAEAVSRRWQHEQFDFENEWPIRLAAIRANGVLTHVVTVILHTSVDAYGLSALAADVAARDAGTGEPAGPVTALQPLEQAARQASPAGQRQNAASLKYLERVLRAIDAGRFGEPRYGGERWIDMVQYRSPATLLAVRAVAARERIDDSPVLLASFAVGLARFTGVNPVLAMLMVGNRFRPGLADSVSALIQLSPYLIDVADTTVGHTVSRAATSAINAYKNAYYDPYEQDEVIERVERERGEELDLSCFYNDRRQQERSHVGETVPREAEIRAALEHSRLSWEPEISMPRRKIYFNVDDPPGAIEFVMSVDRRYFDRSDMATIMRNIEQAAVEAALAPEAPTRVTRRVAAGAGH</sequence>
<keyword evidence="3" id="KW-1185">Reference proteome</keyword>
<dbReference type="EMBL" id="JACHJQ010000012">
    <property type="protein sequence ID" value="MBB4912212.1"/>
    <property type="molecule type" value="Genomic_DNA"/>
</dbReference>
<dbReference type="AlphaFoldDB" id="A0A7W7QEM2"/>
<dbReference type="Gene3D" id="3.30.559.30">
    <property type="entry name" value="Nonribosomal peptide synthetase, condensation domain"/>
    <property type="match status" value="1"/>
</dbReference>
<dbReference type="RefSeq" id="WP_184816219.1">
    <property type="nucleotide sequence ID" value="NZ_JACHJQ010000012.1"/>
</dbReference>
<dbReference type="GO" id="GO:0008610">
    <property type="term" value="P:lipid biosynthetic process"/>
    <property type="evidence" value="ECO:0007669"/>
    <property type="project" value="UniProtKB-ARBA"/>
</dbReference>
<protein>
    <recommendedName>
        <fullName evidence="1">Condensation domain-containing protein</fullName>
    </recommendedName>
</protein>
<accession>A0A7W7QEM2</accession>
<dbReference type="SUPFAM" id="SSF52777">
    <property type="entry name" value="CoA-dependent acyltransferases"/>
    <property type="match status" value="2"/>
</dbReference>
<proteinExistence type="predicted"/>
<dbReference type="InterPro" id="IPR023213">
    <property type="entry name" value="CAT-like_dom_sf"/>
</dbReference>
<dbReference type="Pfam" id="PF00668">
    <property type="entry name" value="Condensation"/>
    <property type="match status" value="1"/>
</dbReference>
<feature type="domain" description="Condensation" evidence="1">
    <location>
        <begin position="28"/>
        <end position="457"/>
    </location>
</feature>
<evidence type="ECO:0000313" key="2">
    <source>
        <dbReference type="EMBL" id="MBB4912212.1"/>
    </source>
</evidence>
<reference evidence="2 3" key="1">
    <citation type="submission" date="2020-08" db="EMBL/GenBank/DDBJ databases">
        <title>Genomic Encyclopedia of Type Strains, Phase III (KMG-III): the genomes of soil and plant-associated and newly described type strains.</title>
        <authorList>
            <person name="Whitman W."/>
        </authorList>
    </citation>
    <scope>NUCLEOTIDE SEQUENCE [LARGE SCALE GENOMIC DNA]</scope>
    <source>
        <strain evidence="2 3">CECT 8960</strain>
    </source>
</reference>
<name>A0A7W7QEM2_9PSEU</name>
<evidence type="ECO:0000259" key="1">
    <source>
        <dbReference type="Pfam" id="PF00668"/>
    </source>
</evidence>
<comment type="caution">
    <text evidence="2">The sequence shown here is derived from an EMBL/GenBank/DDBJ whole genome shotgun (WGS) entry which is preliminary data.</text>
</comment>
<evidence type="ECO:0000313" key="3">
    <source>
        <dbReference type="Proteomes" id="UP000520767"/>
    </source>
</evidence>
<gene>
    <name evidence="2" type="ORF">FHR82_008483</name>
</gene>
<dbReference type="Proteomes" id="UP000520767">
    <property type="component" value="Unassembled WGS sequence"/>
</dbReference>
<dbReference type="GO" id="GO:0003824">
    <property type="term" value="F:catalytic activity"/>
    <property type="evidence" value="ECO:0007669"/>
    <property type="project" value="InterPro"/>
</dbReference>
<dbReference type="Gene3D" id="3.30.559.10">
    <property type="entry name" value="Chloramphenicol acetyltransferase-like domain"/>
    <property type="match status" value="1"/>
</dbReference>